<evidence type="ECO:0000256" key="1">
    <source>
        <dbReference type="ARBA" id="ARBA00022490"/>
    </source>
</evidence>
<keyword evidence="3" id="KW-0547">Nucleotide-binding</keyword>
<dbReference type="OrthoDB" id="3633556at2759"/>
<evidence type="ECO:0000256" key="3">
    <source>
        <dbReference type="ARBA" id="ARBA00022741"/>
    </source>
</evidence>
<dbReference type="Gene3D" id="3.40.50.12780">
    <property type="entry name" value="N-terminal domain of ligase-like"/>
    <property type="match status" value="1"/>
</dbReference>
<dbReference type="InterPro" id="IPR042099">
    <property type="entry name" value="ANL_N_sf"/>
</dbReference>
<dbReference type="PANTHER" id="PTHR43272">
    <property type="entry name" value="LONG-CHAIN-FATTY-ACID--COA LIGASE"/>
    <property type="match status" value="1"/>
</dbReference>
<dbReference type="AlphaFoldDB" id="A0A6J8BD34"/>
<keyword evidence="4" id="KW-0067">ATP-binding</keyword>
<dbReference type="GO" id="GO:0016020">
    <property type="term" value="C:membrane"/>
    <property type="evidence" value="ECO:0007669"/>
    <property type="project" value="TreeGrafter"/>
</dbReference>
<dbReference type="GO" id="GO:0005783">
    <property type="term" value="C:endoplasmic reticulum"/>
    <property type="evidence" value="ECO:0007669"/>
    <property type="project" value="TreeGrafter"/>
</dbReference>
<sequence>MSKGCSTIHRRGGERKDNVYSVSILSEVSVAKSAMSKGCSTIHRRGGERKDNVYSVECLVLPQFIRELFGVIECLVLKQFIRELFGVIECLVLTQFIRELFGVIECLVLTQFIRELFGVIECLVLTQFIRELFGATWVAVAIAKLFKFVFGSEVIISYLPLSHIAAQMMDILIPVTMASAVYFAQPDALKICMWGRHVFMGYLNAPEKNKEVFDEEYWLKTGDLGKHDEQGFLFITGRIKGPTLKLRRPVVTKMYKKTIDAFYTEAEDK</sequence>
<protein>
    <submittedName>
        <fullName evidence="6">ACSBG</fullName>
        <ecNumber evidence="6">6.2.1.3</ecNumber>
    </submittedName>
</protein>
<keyword evidence="2 6" id="KW-0436">Ligase</keyword>
<dbReference type="EC" id="6.2.1.3" evidence="6"/>
<accession>A0A6J8BD34</accession>
<keyword evidence="7" id="KW-1185">Reference proteome</keyword>
<dbReference type="GO" id="GO:0004467">
    <property type="term" value="F:long-chain fatty acid-CoA ligase activity"/>
    <property type="evidence" value="ECO:0007669"/>
    <property type="project" value="UniProtKB-EC"/>
</dbReference>
<reference evidence="6 7" key="1">
    <citation type="submission" date="2020-06" db="EMBL/GenBank/DDBJ databases">
        <authorList>
            <person name="Li R."/>
            <person name="Bekaert M."/>
        </authorList>
    </citation>
    <scope>NUCLEOTIDE SEQUENCE [LARGE SCALE GENOMIC DNA]</scope>
    <source>
        <strain evidence="7">wild</strain>
    </source>
</reference>
<evidence type="ECO:0000313" key="6">
    <source>
        <dbReference type="EMBL" id="CAC5380804.1"/>
    </source>
</evidence>
<comment type="catalytic activity">
    <reaction evidence="5">
        <text>a long-chain fatty acid + ATP + CoA = a long-chain fatty acyl-CoA + AMP + diphosphate</text>
        <dbReference type="Rhea" id="RHEA:15421"/>
        <dbReference type="ChEBI" id="CHEBI:30616"/>
        <dbReference type="ChEBI" id="CHEBI:33019"/>
        <dbReference type="ChEBI" id="CHEBI:57287"/>
        <dbReference type="ChEBI" id="CHEBI:57560"/>
        <dbReference type="ChEBI" id="CHEBI:83139"/>
        <dbReference type="ChEBI" id="CHEBI:456215"/>
        <dbReference type="EC" id="6.2.1.3"/>
    </reaction>
    <physiologicalReaction direction="left-to-right" evidence="5">
        <dbReference type="Rhea" id="RHEA:15422"/>
    </physiologicalReaction>
</comment>
<dbReference type="SUPFAM" id="SSF56801">
    <property type="entry name" value="Acetyl-CoA synthetase-like"/>
    <property type="match status" value="1"/>
</dbReference>
<name>A0A6J8BD34_MYTCO</name>
<dbReference type="Proteomes" id="UP000507470">
    <property type="component" value="Unassembled WGS sequence"/>
</dbReference>
<keyword evidence="1" id="KW-0963">Cytoplasm</keyword>
<evidence type="ECO:0000256" key="4">
    <source>
        <dbReference type="ARBA" id="ARBA00022840"/>
    </source>
</evidence>
<organism evidence="6 7">
    <name type="scientific">Mytilus coruscus</name>
    <name type="common">Sea mussel</name>
    <dbReference type="NCBI Taxonomy" id="42192"/>
    <lineage>
        <taxon>Eukaryota</taxon>
        <taxon>Metazoa</taxon>
        <taxon>Spiralia</taxon>
        <taxon>Lophotrochozoa</taxon>
        <taxon>Mollusca</taxon>
        <taxon>Bivalvia</taxon>
        <taxon>Autobranchia</taxon>
        <taxon>Pteriomorphia</taxon>
        <taxon>Mytilida</taxon>
        <taxon>Mytiloidea</taxon>
        <taxon>Mytilidae</taxon>
        <taxon>Mytilinae</taxon>
        <taxon>Mytilus</taxon>
    </lineage>
</organism>
<evidence type="ECO:0000256" key="2">
    <source>
        <dbReference type="ARBA" id="ARBA00022598"/>
    </source>
</evidence>
<evidence type="ECO:0000313" key="7">
    <source>
        <dbReference type="Proteomes" id="UP000507470"/>
    </source>
</evidence>
<proteinExistence type="predicted"/>
<dbReference type="GO" id="GO:0005524">
    <property type="term" value="F:ATP binding"/>
    <property type="evidence" value="ECO:0007669"/>
    <property type="project" value="UniProtKB-KW"/>
</dbReference>
<dbReference type="EMBL" id="CACVKT020002952">
    <property type="protein sequence ID" value="CAC5380804.1"/>
    <property type="molecule type" value="Genomic_DNA"/>
</dbReference>
<evidence type="ECO:0000256" key="5">
    <source>
        <dbReference type="ARBA" id="ARBA00024484"/>
    </source>
</evidence>
<gene>
    <name evidence="6" type="ORF">MCOR_16740</name>
</gene>
<dbReference type="PANTHER" id="PTHR43272:SF101">
    <property type="entry name" value="ACYL-COA SYNTHETASE BUBBLEGUM FAMILY MEMBER 2-RELATED"/>
    <property type="match status" value="1"/>
</dbReference>